<feature type="domain" description="Phage tail collar" evidence="1">
    <location>
        <begin position="6"/>
        <end position="62"/>
    </location>
</feature>
<dbReference type="AlphaFoldDB" id="A0A1G8IHB5"/>
<protein>
    <submittedName>
        <fullName evidence="2">Microcystin-dependent protein</fullName>
    </submittedName>
</protein>
<dbReference type="EMBL" id="FNDS01000006">
    <property type="protein sequence ID" value="SDI18399.1"/>
    <property type="molecule type" value="Genomic_DNA"/>
</dbReference>
<dbReference type="InterPro" id="IPR037053">
    <property type="entry name" value="Phage_tail_collar_dom_sf"/>
</dbReference>
<gene>
    <name evidence="2" type="ORF">SAMN05216272_106264</name>
</gene>
<dbReference type="STRING" id="428992.SAMN05216272_106264"/>
<evidence type="ECO:0000259" key="1">
    <source>
        <dbReference type="Pfam" id="PF07484"/>
    </source>
</evidence>
<reference evidence="3" key="1">
    <citation type="submission" date="2016-10" db="EMBL/GenBank/DDBJ databases">
        <authorList>
            <person name="Varghese N."/>
            <person name="Submissions S."/>
        </authorList>
    </citation>
    <scope>NUCLEOTIDE SEQUENCE [LARGE SCALE GENOMIC DNA]</scope>
    <source>
        <strain evidence="3">CCM 7469</strain>
    </source>
</reference>
<keyword evidence="3" id="KW-1185">Reference proteome</keyword>
<evidence type="ECO:0000313" key="2">
    <source>
        <dbReference type="EMBL" id="SDI18399.1"/>
    </source>
</evidence>
<accession>A0A1G8IHB5</accession>
<dbReference type="RefSeq" id="WP_090263864.1">
    <property type="nucleotide sequence ID" value="NZ_FNDS01000006.1"/>
</dbReference>
<evidence type="ECO:0000313" key="3">
    <source>
        <dbReference type="Proteomes" id="UP000199636"/>
    </source>
</evidence>
<organism evidence="2 3">
    <name type="scientific">Pseudomonas panipatensis</name>
    <dbReference type="NCBI Taxonomy" id="428992"/>
    <lineage>
        <taxon>Bacteria</taxon>
        <taxon>Pseudomonadati</taxon>
        <taxon>Pseudomonadota</taxon>
        <taxon>Gammaproteobacteria</taxon>
        <taxon>Pseudomonadales</taxon>
        <taxon>Pseudomonadaceae</taxon>
        <taxon>Pseudomonas</taxon>
    </lineage>
</organism>
<dbReference type="OrthoDB" id="9810174at2"/>
<dbReference type="InterPro" id="IPR011083">
    <property type="entry name" value="Phage_tail_collar_dom"/>
</dbReference>
<dbReference type="Proteomes" id="UP000199636">
    <property type="component" value="Unassembled WGS sequence"/>
</dbReference>
<dbReference type="Pfam" id="PF07484">
    <property type="entry name" value="Collar"/>
    <property type="match status" value="1"/>
</dbReference>
<sequence length="180" mass="18328">MEAFMGTIQIFGFNFPPRGWATCSGQLLSIAQNSALFALLGTQYGGNGQTTYGLPNLQGRLPIGQGQGQSTYVIGQVGGVENATLLNNNMPMHSHAVNIGLANTATNPVNAPTASNSFIGASGVGQGSASIYSSAAGSAPVPLQGVSVGEAGGGQPFSVMNPYLALNFCICLEGIFPSRN</sequence>
<proteinExistence type="predicted"/>
<name>A0A1G8IHB5_9PSED</name>
<dbReference type="Gene3D" id="3.90.1340.10">
    <property type="entry name" value="Phage tail collar domain"/>
    <property type="match status" value="1"/>
</dbReference>
<dbReference type="SUPFAM" id="SSF88874">
    <property type="entry name" value="Receptor-binding domain of short tail fibre protein gp12"/>
    <property type="match status" value="1"/>
</dbReference>